<keyword evidence="1" id="KW-0812">Transmembrane</keyword>
<gene>
    <name evidence="2" type="ORF">ACFL27_23630</name>
</gene>
<comment type="caution">
    <text evidence="2">The sequence shown here is derived from an EMBL/GenBank/DDBJ whole genome shotgun (WGS) entry which is preliminary data.</text>
</comment>
<proteinExistence type="predicted"/>
<feature type="transmembrane region" description="Helical" evidence="1">
    <location>
        <begin position="51"/>
        <end position="73"/>
    </location>
</feature>
<dbReference type="Proteomes" id="UP001594351">
    <property type="component" value="Unassembled WGS sequence"/>
</dbReference>
<organism evidence="2 3">
    <name type="scientific">candidate division CSSED10-310 bacterium</name>
    <dbReference type="NCBI Taxonomy" id="2855610"/>
    <lineage>
        <taxon>Bacteria</taxon>
        <taxon>Bacteria division CSSED10-310</taxon>
    </lineage>
</organism>
<protein>
    <submittedName>
        <fullName evidence="2">Uncharacterized protein</fullName>
    </submittedName>
</protein>
<keyword evidence="3" id="KW-1185">Reference proteome</keyword>
<evidence type="ECO:0000313" key="3">
    <source>
        <dbReference type="Proteomes" id="UP001594351"/>
    </source>
</evidence>
<keyword evidence="1" id="KW-1133">Transmembrane helix</keyword>
<keyword evidence="1" id="KW-0472">Membrane</keyword>
<feature type="transmembrane region" description="Helical" evidence="1">
    <location>
        <begin position="262"/>
        <end position="285"/>
    </location>
</feature>
<reference evidence="2 3" key="1">
    <citation type="submission" date="2024-09" db="EMBL/GenBank/DDBJ databases">
        <title>Laminarin stimulates single cell rates of sulfate reduction while oxygen inhibits transcriptomic activity in coastal marine sediment.</title>
        <authorList>
            <person name="Lindsay M."/>
            <person name="Orcutt B."/>
            <person name="Emerson D."/>
            <person name="Stepanauskas R."/>
            <person name="D'Angelo T."/>
        </authorList>
    </citation>
    <scope>NUCLEOTIDE SEQUENCE [LARGE SCALE GENOMIC DNA]</scope>
    <source>
        <strain evidence="2">SAG AM-311-K15</strain>
    </source>
</reference>
<feature type="transmembrane region" description="Helical" evidence="1">
    <location>
        <begin position="231"/>
        <end position="256"/>
    </location>
</feature>
<name>A0ABV6Z434_UNCC1</name>
<sequence length="412" mass="45598">MKFIDPKDPEILEMKRGGGGCFVIFGLPFFLVGLFIICLSLGLIPEKGEGFPWYVGIPFGGVFASLGAAFIFGRSGIIIDKRRNSIVSWWGLIVAFKRTENTLAHFERIALDREVRRGEKKSYTVYPVRLASTKVDTEPVNIDEPKEYQQARQIAEKIAKFLELPLADSSTGTEVVREADKLDESIRDRARRLGETVVIPSPPSAMRSTVRKEYASVTVEIPPLGLMLNHYIILVGLSVFLVMAVISGITTVYSIIKGSETDFILILVPCLFFLIPIAVIFQVVYKQLRISTVVTASTTEFTVERRPGIRKVTEIPVEELEDFVLKTTPHFSRVFGSRSPGDPHTFSGSGGPDLNQVTDNPALAKFLEVVAKIATNAGITALSDRVSVTFGQGLAQDELTYIYSILKKTMIE</sequence>
<accession>A0ABV6Z434</accession>
<feature type="transmembrane region" description="Helical" evidence="1">
    <location>
        <begin position="21"/>
        <end position="45"/>
    </location>
</feature>
<evidence type="ECO:0000256" key="1">
    <source>
        <dbReference type="SAM" id="Phobius"/>
    </source>
</evidence>
<evidence type="ECO:0000313" key="2">
    <source>
        <dbReference type="EMBL" id="MFC1853200.1"/>
    </source>
</evidence>
<dbReference type="EMBL" id="JBHPBY010000444">
    <property type="protein sequence ID" value="MFC1853200.1"/>
    <property type="molecule type" value="Genomic_DNA"/>
</dbReference>